<accession>A0A2P2PWV7</accession>
<evidence type="ECO:0000313" key="1">
    <source>
        <dbReference type="EMBL" id="MBX59185.1"/>
    </source>
</evidence>
<protein>
    <submittedName>
        <fullName evidence="1">Uncharacterized protein</fullName>
    </submittedName>
</protein>
<proteinExistence type="predicted"/>
<sequence length="29" mass="3350">MCLDRRLKSCVCNVIDSEISREINPKNVN</sequence>
<dbReference type="AlphaFoldDB" id="A0A2P2PWV7"/>
<organism evidence="1">
    <name type="scientific">Rhizophora mucronata</name>
    <name type="common">Asiatic mangrove</name>
    <dbReference type="NCBI Taxonomy" id="61149"/>
    <lineage>
        <taxon>Eukaryota</taxon>
        <taxon>Viridiplantae</taxon>
        <taxon>Streptophyta</taxon>
        <taxon>Embryophyta</taxon>
        <taxon>Tracheophyta</taxon>
        <taxon>Spermatophyta</taxon>
        <taxon>Magnoliopsida</taxon>
        <taxon>eudicotyledons</taxon>
        <taxon>Gunneridae</taxon>
        <taxon>Pentapetalae</taxon>
        <taxon>rosids</taxon>
        <taxon>fabids</taxon>
        <taxon>Malpighiales</taxon>
        <taxon>Rhizophoraceae</taxon>
        <taxon>Rhizophora</taxon>
    </lineage>
</organism>
<name>A0A2P2PWV7_RHIMU</name>
<dbReference type="EMBL" id="GGEC01078701">
    <property type="protein sequence ID" value="MBX59185.1"/>
    <property type="molecule type" value="Transcribed_RNA"/>
</dbReference>
<reference evidence="1" key="1">
    <citation type="submission" date="2018-02" db="EMBL/GenBank/DDBJ databases">
        <title>Rhizophora mucronata_Transcriptome.</title>
        <authorList>
            <person name="Meera S.P."/>
            <person name="Sreeshan A."/>
            <person name="Augustine A."/>
        </authorList>
    </citation>
    <scope>NUCLEOTIDE SEQUENCE</scope>
    <source>
        <tissue evidence="1">Leaf</tissue>
    </source>
</reference>